<evidence type="ECO:0000313" key="2">
    <source>
        <dbReference type="EnsemblMetazoa" id="AALFPA23_000872.P712"/>
    </source>
</evidence>
<dbReference type="RefSeq" id="XP_062713355.1">
    <property type="nucleotide sequence ID" value="XM_062857371.1"/>
</dbReference>
<evidence type="ECO:0000259" key="1">
    <source>
        <dbReference type="PROSITE" id="PS50011"/>
    </source>
</evidence>
<dbReference type="PROSITE" id="PS50011">
    <property type="entry name" value="PROTEIN_KINASE_DOM"/>
    <property type="match status" value="1"/>
</dbReference>
<accession>A0ABM1XM13</accession>
<dbReference type="PANTHER" id="PTHR47331">
    <property type="entry name" value="PHD-TYPE DOMAIN-CONTAINING PROTEIN"/>
    <property type="match status" value="1"/>
</dbReference>
<feature type="domain" description="Protein kinase" evidence="1">
    <location>
        <begin position="1"/>
        <end position="210"/>
    </location>
</feature>
<evidence type="ECO:0000313" key="3">
    <source>
        <dbReference type="Proteomes" id="UP000069940"/>
    </source>
</evidence>
<dbReference type="EnsemblMetazoa" id="AALFPA23_000872.R712">
    <property type="protein sequence ID" value="AALFPA23_000872.P712"/>
    <property type="gene ID" value="AALFPA23_000872"/>
</dbReference>
<proteinExistence type="predicted"/>
<sequence>MNGDGSFRKICDICNVHNTTEHVINPDGKFRVVLPKKEYALKQLGECKAIATKRFMGLERHLNANPEMEALYTEFIHEYLLMRVHARILKPDSTTTKLRVVFDAACATDTEVSLNGTLMVGSVQAIVADVEKMYHMINVVQEDQPLQKILWRESVDMQLRAYQLTSVTYGTSAWHSNQSAILKSILRHLRDERELLDIDVTAKLKTLGLT</sequence>
<name>A0ABM1XM13_AEDAL</name>
<protein>
    <recommendedName>
        <fullName evidence="1">Protein kinase domain-containing protein</fullName>
    </recommendedName>
</protein>
<dbReference type="Proteomes" id="UP000069940">
    <property type="component" value="Unassembled WGS sequence"/>
</dbReference>
<dbReference type="PANTHER" id="PTHR47331:SF5">
    <property type="entry name" value="RIBONUCLEASE H"/>
    <property type="match status" value="1"/>
</dbReference>
<dbReference type="GeneID" id="134290272"/>
<organism evidence="2 3">
    <name type="scientific">Aedes albopictus</name>
    <name type="common">Asian tiger mosquito</name>
    <name type="synonym">Stegomyia albopicta</name>
    <dbReference type="NCBI Taxonomy" id="7160"/>
    <lineage>
        <taxon>Eukaryota</taxon>
        <taxon>Metazoa</taxon>
        <taxon>Ecdysozoa</taxon>
        <taxon>Arthropoda</taxon>
        <taxon>Hexapoda</taxon>
        <taxon>Insecta</taxon>
        <taxon>Pterygota</taxon>
        <taxon>Neoptera</taxon>
        <taxon>Endopterygota</taxon>
        <taxon>Diptera</taxon>
        <taxon>Nematocera</taxon>
        <taxon>Culicoidea</taxon>
        <taxon>Culicidae</taxon>
        <taxon>Culicinae</taxon>
        <taxon>Aedini</taxon>
        <taxon>Aedes</taxon>
        <taxon>Stegomyia</taxon>
    </lineage>
</organism>
<keyword evidence="3" id="KW-1185">Reference proteome</keyword>
<reference evidence="3" key="1">
    <citation type="journal article" date="2015" name="Proc. Natl. Acad. Sci. U.S.A.">
        <title>Genome sequence of the Asian Tiger mosquito, Aedes albopictus, reveals insights into its biology, genetics, and evolution.</title>
        <authorList>
            <person name="Chen X.G."/>
            <person name="Jiang X."/>
            <person name="Gu J."/>
            <person name="Xu M."/>
            <person name="Wu Y."/>
            <person name="Deng Y."/>
            <person name="Zhang C."/>
            <person name="Bonizzoni M."/>
            <person name="Dermauw W."/>
            <person name="Vontas J."/>
            <person name="Armbruster P."/>
            <person name="Huang X."/>
            <person name="Yang Y."/>
            <person name="Zhang H."/>
            <person name="He W."/>
            <person name="Peng H."/>
            <person name="Liu Y."/>
            <person name="Wu K."/>
            <person name="Chen J."/>
            <person name="Lirakis M."/>
            <person name="Topalis P."/>
            <person name="Van Leeuwen T."/>
            <person name="Hall A.B."/>
            <person name="Jiang X."/>
            <person name="Thorpe C."/>
            <person name="Mueller R.L."/>
            <person name="Sun C."/>
            <person name="Waterhouse R.M."/>
            <person name="Yan G."/>
            <person name="Tu Z.J."/>
            <person name="Fang X."/>
            <person name="James A.A."/>
        </authorList>
    </citation>
    <scope>NUCLEOTIDE SEQUENCE [LARGE SCALE GENOMIC DNA]</scope>
    <source>
        <strain evidence="3">Foshan</strain>
    </source>
</reference>
<dbReference type="InterPro" id="IPR000719">
    <property type="entry name" value="Prot_kinase_dom"/>
</dbReference>
<reference evidence="2" key="2">
    <citation type="submission" date="2025-05" db="UniProtKB">
        <authorList>
            <consortium name="EnsemblMetazoa"/>
        </authorList>
    </citation>
    <scope>IDENTIFICATION</scope>
    <source>
        <strain evidence="2">Foshan</strain>
    </source>
</reference>